<evidence type="ECO:0000256" key="11">
    <source>
        <dbReference type="RuleBase" id="RU003357"/>
    </source>
</evidence>
<comment type="similarity">
    <text evidence="2 10 11">Belongs to the TonB-dependent receptor family.</text>
</comment>
<evidence type="ECO:0000256" key="2">
    <source>
        <dbReference type="ARBA" id="ARBA00009810"/>
    </source>
</evidence>
<evidence type="ECO:0000256" key="12">
    <source>
        <dbReference type="SAM" id="SignalP"/>
    </source>
</evidence>
<dbReference type="Pfam" id="PF07715">
    <property type="entry name" value="Plug"/>
    <property type="match status" value="1"/>
</dbReference>
<dbReference type="Proteomes" id="UP001180536">
    <property type="component" value="Unassembled WGS sequence"/>
</dbReference>
<keyword evidence="8 15" id="KW-0675">Receptor</keyword>
<reference evidence="15 16" key="1">
    <citation type="submission" date="2023-07" db="EMBL/GenBank/DDBJ databases">
        <title>Sorghum-associated microbial communities from plants grown in Nebraska, USA.</title>
        <authorList>
            <person name="Schachtman D."/>
        </authorList>
    </citation>
    <scope>NUCLEOTIDE SEQUENCE [LARGE SCALE GENOMIC DNA]</scope>
    <source>
        <strain evidence="15 16">BE310</strain>
    </source>
</reference>
<evidence type="ECO:0000256" key="3">
    <source>
        <dbReference type="ARBA" id="ARBA00022448"/>
    </source>
</evidence>
<evidence type="ECO:0000313" key="16">
    <source>
        <dbReference type="Proteomes" id="UP001180536"/>
    </source>
</evidence>
<dbReference type="Pfam" id="PF00593">
    <property type="entry name" value="TonB_dep_Rec_b-barrel"/>
    <property type="match status" value="1"/>
</dbReference>
<keyword evidence="4 10" id="KW-1134">Transmembrane beta strand</keyword>
<keyword evidence="6 11" id="KW-0798">TonB box</keyword>
<dbReference type="InterPro" id="IPR012910">
    <property type="entry name" value="Plug_dom"/>
</dbReference>
<feature type="signal peptide" evidence="12">
    <location>
        <begin position="1"/>
        <end position="21"/>
    </location>
</feature>
<evidence type="ECO:0000256" key="6">
    <source>
        <dbReference type="ARBA" id="ARBA00023077"/>
    </source>
</evidence>
<keyword evidence="12" id="KW-0732">Signal</keyword>
<keyword evidence="5 10" id="KW-0812">Transmembrane</keyword>
<dbReference type="RefSeq" id="WP_310344313.1">
    <property type="nucleotide sequence ID" value="NZ_JAVDXQ010000003.1"/>
</dbReference>
<evidence type="ECO:0000313" key="15">
    <source>
        <dbReference type="EMBL" id="MDR7296780.1"/>
    </source>
</evidence>
<feature type="chain" id="PRO_5046274324" evidence="12">
    <location>
        <begin position="22"/>
        <end position="691"/>
    </location>
</feature>
<feature type="domain" description="TonB-dependent receptor plug" evidence="14">
    <location>
        <begin position="62"/>
        <end position="161"/>
    </location>
</feature>
<dbReference type="CDD" id="cd01347">
    <property type="entry name" value="ligand_gated_channel"/>
    <property type="match status" value="1"/>
</dbReference>
<dbReference type="SUPFAM" id="SSF56935">
    <property type="entry name" value="Porins"/>
    <property type="match status" value="1"/>
</dbReference>
<evidence type="ECO:0000259" key="13">
    <source>
        <dbReference type="Pfam" id="PF00593"/>
    </source>
</evidence>
<evidence type="ECO:0000256" key="1">
    <source>
        <dbReference type="ARBA" id="ARBA00004571"/>
    </source>
</evidence>
<dbReference type="InterPro" id="IPR037066">
    <property type="entry name" value="Plug_dom_sf"/>
</dbReference>
<dbReference type="PANTHER" id="PTHR32552:SF74">
    <property type="entry name" value="HYDROXAMATE SIDEROPHORE RECEPTOR FHUE"/>
    <property type="match status" value="1"/>
</dbReference>
<evidence type="ECO:0000256" key="8">
    <source>
        <dbReference type="ARBA" id="ARBA00023170"/>
    </source>
</evidence>
<comment type="subcellular location">
    <subcellularLocation>
        <location evidence="1 10">Cell outer membrane</location>
        <topology evidence="1 10">Multi-pass membrane protein</topology>
    </subcellularLocation>
</comment>
<dbReference type="InterPro" id="IPR000531">
    <property type="entry name" value="Beta-barrel_TonB"/>
</dbReference>
<evidence type="ECO:0000256" key="7">
    <source>
        <dbReference type="ARBA" id="ARBA00023136"/>
    </source>
</evidence>
<dbReference type="InterPro" id="IPR010105">
    <property type="entry name" value="TonB_sidphr_rcpt"/>
</dbReference>
<dbReference type="EMBL" id="JAVDXQ010000003">
    <property type="protein sequence ID" value="MDR7296780.1"/>
    <property type="molecule type" value="Genomic_DNA"/>
</dbReference>
<evidence type="ECO:0000256" key="4">
    <source>
        <dbReference type="ARBA" id="ARBA00022452"/>
    </source>
</evidence>
<keyword evidence="9 10" id="KW-0998">Cell outer membrane</keyword>
<dbReference type="NCBIfam" id="TIGR01783">
    <property type="entry name" value="TonB-siderophor"/>
    <property type="match status" value="1"/>
</dbReference>
<protein>
    <submittedName>
        <fullName evidence="15">Outer membrane receptor for ferric coprogen and ferric-rhodotorulic acid</fullName>
    </submittedName>
</protein>
<gene>
    <name evidence="15" type="ORF">J2X16_002127</name>
</gene>
<sequence>MKHKTLGALLPLAAATGAVFAQVDTVVEPRPTADATLPVVRVTAKAAEAQSSSGAARLEMTLRDTPQSITVISAQQIQDFGLTEITRLLDLTPGVLVERVETDRTYFSARGFDITNVQVDGLGLPFANGAQWGALDTAAFERVEVLRGATGLLAGTGNPSATVNFIRKRASDKRFAASAALTLGSWNQQRLQTDLSSGLNADSSLRGRLVLVDEDKDSHLDRYGQHRSVAYGVLELDLGTSTQLTAGIHAQRSKARSPMWGALPLVDSTGRRVDYPRNTSSAADWAWWTNRDTEVFAELSHDLGSGWQTRATVSRKRRSTPSELLYVYGAPDTGLMAYPSAFDGKYVDTVADLFVSGPFTLAGRRHQLMFGLNAGRQTLDELSRYAANIGAPVPPLQGWDGSFPKPAFGASTGYSDTTRRRQSAYAATQFNASDALKIVAGFNATRVKSSGISYGVAQDYQHDAVKPYLGAVLDLNATYSAYASYAEVFNPQLEADINRNALDPLEGSNLEAGLKAAWLDGQLTGAAALFRTRQRNVPVIAGQHPDFSNYYTGIAASSTGYELELSGRLSPDWSLSGGWTQLRLKGGNGEDVNRYIPRRVLRLASTYQLLPQLKLGAALRWQSGISDATGAVQQKAYGVLDLNGSYEFNRQWSASLAVNNVNDANYLGSLKWDQAYYAAPRSVNAALSWKY</sequence>
<dbReference type="InterPro" id="IPR039426">
    <property type="entry name" value="TonB-dep_rcpt-like"/>
</dbReference>
<evidence type="ECO:0000256" key="9">
    <source>
        <dbReference type="ARBA" id="ARBA00023237"/>
    </source>
</evidence>
<dbReference type="PROSITE" id="PS52016">
    <property type="entry name" value="TONB_DEPENDENT_REC_3"/>
    <property type="match status" value="1"/>
</dbReference>
<dbReference type="Gene3D" id="2.40.170.20">
    <property type="entry name" value="TonB-dependent receptor, beta-barrel domain"/>
    <property type="match status" value="1"/>
</dbReference>
<name>A0ABU1Z840_9BURK</name>
<evidence type="ECO:0000256" key="5">
    <source>
        <dbReference type="ARBA" id="ARBA00022692"/>
    </source>
</evidence>
<dbReference type="PANTHER" id="PTHR32552">
    <property type="entry name" value="FERRICHROME IRON RECEPTOR-RELATED"/>
    <property type="match status" value="1"/>
</dbReference>
<evidence type="ECO:0000259" key="14">
    <source>
        <dbReference type="Pfam" id="PF07715"/>
    </source>
</evidence>
<dbReference type="InterPro" id="IPR036942">
    <property type="entry name" value="Beta-barrel_TonB_sf"/>
</dbReference>
<keyword evidence="3 10" id="KW-0813">Transport</keyword>
<dbReference type="Gene3D" id="2.170.130.10">
    <property type="entry name" value="TonB-dependent receptor, plug domain"/>
    <property type="match status" value="1"/>
</dbReference>
<proteinExistence type="inferred from homology"/>
<comment type="caution">
    <text evidence="15">The sequence shown here is derived from an EMBL/GenBank/DDBJ whole genome shotgun (WGS) entry which is preliminary data.</text>
</comment>
<evidence type="ECO:0000256" key="10">
    <source>
        <dbReference type="PROSITE-ProRule" id="PRU01360"/>
    </source>
</evidence>
<keyword evidence="7 10" id="KW-0472">Membrane</keyword>
<feature type="domain" description="TonB-dependent receptor-like beta-barrel" evidence="13">
    <location>
        <begin position="274"/>
        <end position="661"/>
    </location>
</feature>
<keyword evidence="16" id="KW-1185">Reference proteome</keyword>
<accession>A0ABU1Z840</accession>
<organism evidence="15 16">
    <name type="scientific">Pelomonas aquatica</name>
    <dbReference type="NCBI Taxonomy" id="431058"/>
    <lineage>
        <taxon>Bacteria</taxon>
        <taxon>Pseudomonadati</taxon>
        <taxon>Pseudomonadota</taxon>
        <taxon>Betaproteobacteria</taxon>
        <taxon>Burkholderiales</taxon>
        <taxon>Sphaerotilaceae</taxon>
        <taxon>Roseateles</taxon>
    </lineage>
</organism>